<protein>
    <recommendedName>
        <fullName evidence="3">DUF4124 domain-containing protein</fullName>
    </recommendedName>
</protein>
<dbReference type="Proteomes" id="UP000243232">
    <property type="component" value="Chromosome I"/>
</dbReference>
<organism evidence="4 5">
    <name type="scientific">Pseudomonas pohangensis</name>
    <dbReference type="NCBI Taxonomy" id="364197"/>
    <lineage>
        <taxon>Bacteria</taxon>
        <taxon>Pseudomonadati</taxon>
        <taxon>Pseudomonadota</taxon>
        <taxon>Gammaproteobacteria</taxon>
        <taxon>Pseudomonadales</taxon>
        <taxon>Pseudomonadaceae</taxon>
        <taxon>Pseudomonas</taxon>
    </lineage>
</organism>
<sequence>MRRIILLASFSLALSSQLMASPIYQWVDANGQSHFGAQPPQGVQATLVDTGTGNGTGKIGLPPPSDLPKLKDERDADAQKKIDAEVKQKVAKQQAELKQYCDSLRTNLAQLENNPRLNVEENGQPRRLTEPERQAKIADAQKQIKENCN</sequence>
<keyword evidence="5" id="KW-1185">Reference proteome</keyword>
<feature type="region of interest" description="Disordered" evidence="1">
    <location>
        <begin position="37"/>
        <end position="78"/>
    </location>
</feature>
<evidence type="ECO:0000259" key="3">
    <source>
        <dbReference type="Pfam" id="PF13511"/>
    </source>
</evidence>
<evidence type="ECO:0000313" key="5">
    <source>
        <dbReference type="Proteomes" id="UP000243232"/>
    </source>
</evidence>
<feature type="compositionally biased region" description="Basic and acidic residues" evidence="1">
    <location>
        <begin position="68"/>
        <end position="78"/>
    </location>
</feature>
<name>A0A1H2GWG2_9PSED</name>
<feature type="compositionally biased region" description="Basic and acidic residues" evidence="1">
    <location>
        <begin position="123"/>
        <end position="136"/>
    </location>
</feature>
<dbReference type="RefSeq" id="WP_090195998.1">
    <property type="nucleotide sequence ID" value="NZ_LT629785.1"/>
</dbReference>
<feature type="chain" id="PRO_5009275188" description="DUF4124 domain-containing protein" evidence="2">
    <location>
        <begin position="21"/>
        <end position="149"/>
    </location>
</feature>
<evidence type="ECO:0000313" key="4">
    <source>
        <dbReference type="EMBL" id="SDU23825.1"/>
    </source>
</evidence>
<feature type="compositionally biased region" description="Polar residues" evidence="1">
    <location>
        <begin position="37"/>
        <end position="51"/>
    </location>
</feature>
<dbReference type="STRING" id="364197.SAMN05216296_2583"/>
<gene>
    <name evidence="4" type="ORF">SAMN05216296_2583</name>
</gene>
<evidence type="ECO:0000256" key="2">
    <source>
        <dbReference type="SAM" id="SignalP"/>
    </source>
</evidence>
<reference evidence="5" key="1">
    <citation type="submission" date="2016-10" db="EMBL/GenBank/DDBJ databases">
        <authorList>
            <person name="Varghese N."/>
            <person name="Submissions S."/>
        </authorList>
    </citation>
    <scope>NUCLEOTIDE SEQUENCE [LARGE SCALE GENOMIC DNA]</scope>
    <source>
        <strain evidence="5">DSM 17875</strain>
    </source>
</reference>
<proteinExistence type="predicted"/>
<dbReference type="AlphaFoldDB" id="A0A1H2GWG2"/>
<accession>A0A1H2GWG2</accession>
<dbReference type="EMBL" id="LT629785">
    <property type="protein sequence ID" value="SDU23825.1"/>
    <property type="molecule type" value="Genomic_DNA"/>
</dbReference>
<feature type="domain" description="DUF4124" evidence="3">
    <location>
        <begin position="11"/>
        <end position="51"/>
    </location>
</feature>
<feature type="signal peptide" evidence="2">
    <location>
        <begin position="1"/>
        <end position="20"/>
    </location>
</feature>
<feature type="region of interest" description="Disordered" evidence="1">
    <location>
        <begin position="112"/>
        <end position="149"/>
    </location>
</feature>
<dbReference type="Pfam" id="PF13511">
    <property type="entry name" value="DUF4124"/>
    <property type="match status" value="1"/>
</dbReference>
<dbReference type="InterPro" id="IPR025392">
    <property type="entry name" value="DUF4124"/>
</dbReference>
<dbReference type="OrthoDB" id="7068596at2"/>
<evidence type="ECO:0000256" key="1">
    <source>
        <dbReference type="SAM" id="MobiDB-lite"/>
    </source>
</evidence>
<keyword evidence="2" id="KW-0732">Signal</keyword>